<accession>A0ABQ9Y433</accession>
<protein>
    <submittedName>
        <fullName evidence="1">Uncharacterized protein</fullName>
    </submittedName>
</protein>
<comment type="caution">
    <text evidence="1">The sequence shown here is derived from an EMBL/GenBank/DDBJ whole genome shotgun (WGS) entry which is preliminary data.</text>
</comment>
<organism evidence="1 2">
    <name type="scientific">Blattamonas nauphoetae</name>
    <dbReference type="NCBI Taxonomy" id="2049346"/>
    <lineage>
        <taxon>Eukaryota</taxon>
        <taxon>Metamonada</taxon>
        <taxon>Preaxostyla</taxon>
        <taxon>Oxymonadida</taxon>
        <taxon>Blattamonas</taxon>
    </lineage>
</organism>
<reference evidence="1 2" key="1">
    <citation type="journal article" date="2022" name="bioRxiv">
        <title>Genomics of Preaxostyla Flagellates Illuminates Evolutionary Transitions and the Path Towards Mitochondrial Loss.</title>
        <authorList>
            <person name="Novak L.V.F."/>
            <person name="Treitli S.C."/>
            <person name="Pyrih J."/>
            <person name="Halakuc P."/>
            <person name="Pipaliya S.V."/>
            <person name="Vacek V."/>
            <person name="Brzon O."/>
            <person name="Soukal P."/>
            <person name="Eme L."/>
            <person name="Dacks J.B."/>
            <person name="Karnkowska A."/>
            <person name="Elias M."/>
            <person name="Hampl V."/>
        </authorList>
    </citation>
    <scope>NUCLEOTIDE SEQUENCE [LARGE SCALE GENOMIC DNA]</scope>
    <source>
        <strain evidence="1">NAU3</strain>
        <tissue evidence="1">Gut</tissue>
    </source>
</reference>
<sequence length="1719" mass="184441">MESQTLPVGTGPLLSFGLAQPHTHGLPASSALQMDTVLQFCTLVNMSSQNTQPTHHPSHFRFGSNVEQKVIGCAIWNSTNHQSGTAMMSPNLGGNLMCSNTSFSSCIQQRNGDQDLEFSFENRTQTDIGRFAINSTSSLTSVSFTLCTFRDMSKGAETRVSGAAINMNNSQASLNVTQCFFHQCSTASSGSGGAINVQYNSNNQHEVLISSSSFTKCTTPSSNGGYGGCVYASWPSDVTVEQCFFETCSSEEAGAVYVYKASTGLSNSSFVSCSSTGFGGALTARSLTQMGFDCLQFRGCTSTTKSDSRDIYFDNTLNSTANSSTVRNCDSTSGSSNVRYSSMTYGDSALVPQVGSDKKAFILSMDLSMGVNKALITIRTTIALNRYMGVLLEGSNVPRLVFVHFGMPPSSYTFGRASLSIGPNGLLPFLPNGASYTPRSVSIPGFSLVLNTTTQVSEANLVFTDNTCSSLVLKLSGRQLQASPMSDFTVTIEDSSATFKVKFISSSEGQSEPISITTPLALDWDEKYSISSIEEDIQSNPQRVFCLNAIFTVPVPPHLTSARMECTTPLCTSIRFVFEGKILTPGFSFVTKISNTAFSFTTTFNSSTSGESEPIEVYPISPLPLSGFKIVSMEEINASPARLVIVDRIPTIIPQPEITGVTCTLDNTGTTYTIAIVGIFVASSPLEVELKDGLDNAVRIQATLKDGILTATEVVFPISQNNIVPGRTYTVISSNNTSINIRPALSFATPLLPKVLSADTEYAQMDCSTMNIVLRGQAFLTDRTFLLSLDGITEPIQFSCETQTSATIGPLQIGGGSDLTYSTTYTLVSIIEDTATDPRHILCDGVTFTTPLPPKVLSAETECTNMNCSTMNIVLRGQAFLTDRTFLLSLDGITEPIQFSCETQTSATIGPLRIGIGFDFTHSTTYTLISIIEDTITDPHQILCDGVTFTTPSAPRLPTVYASSWNGNDGLSCGEEKLQPRVRVGDIILVSGDFSQQVRIGKDGGLVVDGATETRFESLSFVLDPLPAVEVYAEIKTGLLTIMNCVVTGDVSTSSSLSARHPSFVRTRNAMDLVRLTTTQLEHPSVATLLTRLSVGLTQILKWEAESIHTQSTAGSAAFFTLSNTSSLDLSSSSFTSCSSSNANCLGGGVSFSLSGSASLVIQFCSIVSCSVGDGGRGGGVGLSFSSNSSNNYLLNTLTFAHNTASFGRDLFVVAESLRKTVTIDHFLFNLHPPGFDRSNALFGSDRVAYVEETDLFPFLFPNNRFKNVFVDSLGTSGDASNGAECGRESHPCLSLHDAMDHLLNADSEEELSESVLERTLVLMGDLVFGGMGDVELCGYVSVGQQAGLVLSILPIQTHKGTQTDPVEYGKVRFTQSGSIGCKLSFGLSKVVPAQTVLMKHLEFVLPLFSTHPQPIIAVQSVKHHPFPTTHFHQIQRRSSTFDGFAVHWTFEQTLPNSPFLSLPPSLSIEDSFFDRISLKIDATHAEPIETGSVLFADLSLPLSKLLIHDCSFSSCSTVIISVPAESDLLSSFASGVCCFSLARSHLSLTDSSFVNCSFTLDPACVVHPSSSLLAITSHTLPVRFLPSQNISQLSSPLSAASIDSPLLARIQSANLDNPSFLYDDKMRQSPLASGLELVGVEMEAGLSLDPFHPLPLALIVSDHSTPSLSTRSCVFRFDTADPLNIGLAVVRACSGAWPAQRNLLFVNCTSSRREESRI</sequence>
<keyword evidence="2" id="KW-1185">Reference proteome</keyword>
<dbReference type="EMBL" id="JARBJD010000037">
    <property type="protein sequence ID" value="KAK2958474.1"/>
    <property type="molecule type" value="Genomic_DNA"/>
</dbReference>
<name>A0ABQ9Y433_9EUKA</name>
<dbReference type="Proteomes" id="UP001281761">
    <property type="component" value="Unassembled WGS sequence"/>
</dbReference>
<gene>
    <name evidence="1" type="ORF">BLNAU_6508</name>
</gene>
<evidence type="ECO:0000313" key="1">
    <source>
        <dbReference type="EMBL" id="KAK2958474.1"/>
    </source>
</evidence>
<evidence type="ECO:0000313" key="2">
    <source>
        <dbReference type="Proteomes" id="UP001281761"/>
    </source>
</evidence>
<proteinExistence type="predicted"/>